<dbReference type="Proteomes" id="UP000011115">
    <property type="component" value="Unassembled WGS sequence"/>
</dbReference>
<name>M1DJT9_SOLTU</name>
<dbReference type="PaxDb" id="4113-PGSC0003DMT400090173"/>
<dbReference type="EnsemblPlants" id="PGSC0003DMT400090173">
    <property type="protein sequence ID" value="PGSC0003DMT400090173"/>
    <property type="gene ID" value="PGSC0003DMG400039744"/>
</dbReference>
<evidence type="ECO:0008006" key="3">
    <source>
        <dbReference type="Google" id="ProtNLM"/>
    </source>
</evidence>
<dbReference type="Gramene" id="PGSC0003DMT400090173">
    <property type="protein sequence ID" value="PGSC0003DMT400090173"/>
    <property type="gene ID" value="PGSC0003DMG400039744"/>
</dbReference>
<reference evidence="1" key="2">
    <citation type="submission" date="2015-06" db="UniProtKB">
        <authorList>
            <consortium name="EnsemblPlants"/>
        </authorList>
    </citation>
    <scope>IDENTIFICATION</scope>
    <source>
        <strain evidence="1">DM1-3 516 R44</strain>
    </source>
</reference>
<proteinExistence type="predicted"/>
<reference evidence="2" key="1">
    <citation type="journal article" date="2011" name="Nature">
        <title>Genome sequence and analysis of the tuber crop potato.</title>
        <authorList>
            <consortium name="The Potato Genome Sequencing Consortium"/>
        </authorList>
    </citation>
    <scope>NUCLEOTIDE SEQUENCE [LARGE SCALE GENOMIC DNA]</scope>
    <source>
        <strain evidence="2">cv. DM1-3 516 R44</strain>
    </source>
</reference>
<dbReference type="InParanoid" id="M1DJT9"/>
<evidence type="ECO:0000313" key="1">
    <source>
        <dbReference type="EnsemblPlants" id="PGSC0003DMT400090173"/>
    </source>
</evidence>
<organism evidence="1 2">
    <name type="scientific">Solanum tuberosum</name>
    <name type="common">Potato</name>
    <dbReference type="NCBI Taxonomy" id="4113"/>
    <lineage>
        <taxon>Eukaryota</taxon>
        <taxon>Viridiplantae</taxon>
        <taxon>Streptophyta</taxon>
        <taxon>Embryophyta</taxon>
        <taxon>Tracheophyta</taxon>
        <taxon>Spermatophyta</taxon>
        <taxon>Magnoliopsida</taxon>
        <taxon>eudicotyledons</taxon>
        <taxon>Gunneridae</taxon>
        <taxon>Pentapetalae</taxon>
        <taxon>asterids</taxon>
        <taxon>lamiids</taxon>
        <taxon>Solanales</taxon>
        <taxon>Solanaceae</taxon>
        <taxon>Solanoideae</taxon>
        <taxon>Solaneae</taxon>
        <taxon>Solanum</taxon>
    </lineage>
</organism>
<accession>M1DJT9</accession>
<protein>
    <recommendedName>
        <fullName evidence="3">Polyprotein protein</fullName>
    </recommendedName>
</protein>
<keyword evidence="2" id="KW-1185">Reference proteome</keyword>
<sequence length="192" mass="20742">MAMRSKQRQTTLPFPVLIIELCRQARVPRDAKKEVEIILISSTNIWRIKAKYLKDQADKMEKAALVDLSPIVVIDSIPAEKTLPTSALGPLGTSIATATFADTSGSSVAALPPRHVAVVVSRTPITHASLPQMGQLTQFVDRQAARLETSIPDMIQTALTDVVTPLRATIDALEAIIVVCEHDPGATREVTA</sequence>
<dbReference type="AlphaFoldDB" id="M1DJT9"/>
<dbReference type="HOGENOM" id="CLU_029307_2_0_1"/>
<evidence type="ECO:0000313" key="2">
    <source>
        <dbReference type="Proteomes" id="UP000011115"/>
    </source>
</evidence>